<dbReference type="InterPro" id="IPR036890">
    <property type="entry name" value="HATPase_C_sf"/>
</dbReference>
<evidence type="ECO:0000313" key="17">
    <source>
        <dbReference type="EMBL" id="GAK56254.1"/>
    </source>
</evidence>
<dbReference type="SUPFAM" id="SSF55781">
    <property type="entry name" value="GAF domain-like"/>
    <property type="match status" value="1"/>
</dbReference>
<dbReference type="PROSITE" id="PS50112">
    <property type="entry name" value="PAS"/>
    <property type="match status" value="1"/>
</dbReference>
<evidence type="ECO:0000259" key="14">
    <source>
        <dbReference type="PROSITE" id="PS50109"/>
    </source>
</evidence>
<evidence type="ECO:0000256" key="6">
    <source>
        <dbReference type="ARBA" id="ARBA00022692"/>
    </source>
</evidence>
<dbReference type="InterPro" id="IPR003018">
    <property type="entry name" value="GAF"/>
</dbReference>
<dbReference type="Pfam" id="PF13188">
    <property type="entry name" value="PAS_8"/>
    <property type="match status" value="1"/>
</dbReference>
<evidence type="ECO:0000256" key="13">
    <source>
        <dbReference type="SAM" id="MobiDB-lite"/>
    </source>
</evidence>
<dbReference type="PROSITE" id="PS50110">
    <property type="entry name" value="RESPONSE_REGULATORY"/>
    <property type="match status" value="1"/>
</dbReference>
<feature type="modified residue" description="4-aspartylphosphate" evidence="12">
    <location>
        <position position="686"/>
    </location>
</feature>
<dbReference type="Pfam" id="PF00072">
    <property type="entry name" value="Response_reg"/>
    <property type="match status" value="1"/>
</dbReference>
<evidence type="ECO:0000256" key="9">
    <source>
        <dbReference type="ARBA" id="ARBA00022840"/>
    </source>
</evidence>
<evidence type="ECO:0000259" key="16">
    <source>
        <dbReference type="PROSITE" id="PS50112"/>
    </source>
</evidence>
<proteinExistence type="predicted"/>
<dbReference type="InterPro" id="IPR029016">
    <property type="entry name" value="GAF-like_dom_sf"/>
</dbReference>
<evidence type="ECO:0000259" key="15">
    <source>
        <dbReference type="PROSITE" id="PS50110"/>
    </source>
</evidence>
<name>A0A081BV99_VECG1</name>
<dbReference type="Pfam" id="PF00512">
    <property type="entry name" value="HisKA"/>
    <property type="match status" value="1"/>
</dbReference>
<dbReference type="eggNOG" id="COG2205">
    <property type="taxonomic scope" value="Bacteria"/>
</dbReference>
<dbReference type="EMBL" id="DF820464">
    <property type="protein sequence ID" value="GAK56254.1"/>
    <property type="molecule type" value="Genomic_DNA"/>
</dbReference>
<dbReference type="InterPro" id="IPR004358">
    <property type="entry name" value="Sig_transdc_His_kin-like_C"/>
</dbReference>
<dbReference type="SMART" id="SM00387">
    <property type="entry name" value="HATPase_c"/>
    <property type="match status" value="1"/>
</dbReference>
<dbReference type="SMART" id="SM00091">
    <property type="entry name" value="PAS"/>
    <property type="match status" value="1"/>
</dbReference>
<dbReference type="Proteomes" id="UP000030661">
    <property type="component" value="Unassembled WGS sequence"/>
</dbReference>
<dbReference type="CDD" id="cd00130">
    <property type="entry name" value="PAS"/>
    <property type="match status" value="1"/>
</dbReference>
<dbReference type="SUPFAM" id="SSF52172">
    <property type="entry name" value="CheY-like"/>
    <property type="match status" value="1"/>
</dbReference>
<evidence type="ECO:0000313" key="18">
    <source>
        <dbReference type="Proteomes" id="UP000030661"/>
    </source>
</evidence>
<dbReference type="PROSITE" id="PS50109">
    <property type="entry name" value="HIS_KIN"/>
    <property type="match status" value="1"/>
</dbReference>
<dbReference type="HOGENOM" id="CLU_000445_114_15_0"/>
<dbReference type="InterPro" id="IPR001789">
    <property type="entry name" value="Sig_transdc_resp-reg_receiver"/>
</dbReference>
<comment type="subcellular location">
    <subcellularLocation>
        <location evidence="2">Membrane</location>
    </subcellularLocation>
</comment>
<dbReference type="PRINTS" id="PR00344">
    <property type="entry name" value="BCTRLSENSOR"/>
</dbReference>
<keyword evidence="10" id="KW-1133">Transmembrane helix</keyword>
<feature type="compositionally biased region" description="Basic residues" evidence="13">
    <location>
        <begin position="8"/>
        <end position="29"/>
    </location>
</feature>
<dbReference type="GO" id="GO:0016020">
    <property type="term" value="C:membrane"/>
    <property type="evidence" value="ECO:0007669"/>
    <property type="project" value="UniProtKB-SubCell"/>
</dbReference>
<dbReference type="InterPro" id="IPR003594">
    <property type="entry name" value="HATPase_dom"/>
</dbReference>
<evidence type="ECO:0000256" key="5">
    <source>
        <dbReference type="ARBA" id="ARBA00022679"/>
    </source>
</evidence>
<dbReference type="FunFam" id="3.30.565.10:FF:000010">
    <property type="entry name" value="Sensor histidine kinase RcsC"/>
    <property type="match status" value="1"/>
</dbReference>
<keyword evidence="4 12" id="KW-0597">Phosphoprotein</keyword>
<keyword evidence="7" id="KW-0547">Nucleotide-binding</keyword>
<evidence type="ECO:0000256" key="1">
    <source>
        <dbReference type="ARBA" id="ARBA00000085"/>
    </source>
</evidence>
<keyword evidence="8" id="KW-0418">Kinase</keyword>
<dbReference type="InterPro" id="IPR035965">
    <property type="entry name" value="PAS-like_dom_sf"/>
</dbReference>
<feature type="domain" description="Histidine kinase" evidence="14">
    <location>
        <begin position="376"/>
        <end position="614"/>
    </location>
</feature>
<evidence type="ECO:0000256" key="4">
    <source>
        <dbReference type="ARBA" id="ARBA00022553"/>
    </source>
</evidence>
<dbReference type="FunFam" id="1.10.287.130:FF:000004">
    <property type="entry name" value="Ethylene receptor 1"/>
    <property type="match status" value="1"/>
</dbReference>
<dbReference type="InterPro" id="IPR003661">
    <property type="entry name" value="HisK_dim/P_dom"/>
</dbReference>
<keyword evidence="9" id="KW-0067">ATP-binding</keyword>
<dbReference type="CDD" id="cd16922">
    <property type="entry name" value="HATPase_EvgS-ArcB-TorS-like"/>
    <property type="match status" value="1"/>
</dbReference>
<evidence type="ECO:0000256" key="2">
    <source>
        <dbReference type="ARBA" id="ARBA00004370"/>
    </source>
</evidence>
<feature type="domain" description="PAS" evidence="16">
    <location>
        <begin position="80"/>
        <end position="126"/>
    </location>
</feature>
<dbReference type="GO" id="GO:0005524">
    <property type="term" value="F:ATP binding"/>
    <property type="evidence" value="ECO:0007669"/>
    <property type="project" value="UniProtKB-KW"/>
</dbReference>
<evidence type="ECO:0000256" key="10">
    <source>
        <dbReference type="ARBA" id="ARBA00022989"/>
    </source>
</evidence>
<dbReference type="SMART" id="SM00388">
    <property type="entry name" value="HisKA"/>
    <property type="match status" value="1"/>
</dbReference>
<dbReference type="InterPro" id="IPR011006">
    <property type="entry name" value="CheY-like_superfamily"/>
</dbReference>
<dbReference type="InterPro" id="IPR005467">
    <property type="entry name" value="His_kinase_dom"/>
</dbReference>
<dbReference type="SUPFAM" id="SSF47384">
    <property type="entry name" value="Homodimeric domain of signal transducing histidine kinase"/>
    <property type="match status" value="1"/>
</dbReference>
<organism evidence="17">
    <name type="scientific">Vecturithrix granuli</name>
    <dbReference type="NCBI Taxonomy" id="1499967"/>
    <lineage>
        <taxon>Bacteria</taxon>
        <taxon>Candidatus Moduliflexota</taxon>
        <taxon>Candidatus Vecturitrichia</taxon>
        <taxon>Candidatus Vecturitrichales</taxon>
        <taxon>Candidatus Vecturitrichaceae</taxon>
        <taxon>Candidatus Vecturithrix</taxon>
    </lineage>
</organism>
<dbReference type="AlphaFoldDB" id="A0A081BV99"/>
<dbReference type="PANTHER" id="PTHR43047:SF64">
    <property type="entry name" value="HISTIDINE KINASE CONTAINING CHEY-HOMOLOGOUS RECEIVER DOMAIN AND PAS DOMAIN-RELATED"/>
    <property type="match status" value="1"/>
</dbReference>
<dbReference type="NCBIfam" id="TIGR00229">
    <property type="entry name" value="sensory_box"/>
    <property type="match status" value="1"/>
</dbReference>
<dbReference type="Gene3D" id="3.40.50.2300">
    <property type="match status" value="1"/>
</dbReference>
<gene>
    <name evidence="17" type="ORF">U27_03216</name>
</gene>
<dbReference type="SUPFAM" id="SSF55874">
    <property type="entry name" value="ATPase domain of HSP90 chaperone/DNA topoisomerase II/histidine kinase"/>
    <property type="match status" value="1"/>
</dbReference>
<evidence type="ECO:0000256" key="7">
    <source>
        <dbReference type="ARBA" id="ARBA00022741"/>
    </source>
</evidence>
<dbReference type="Gene3D" id="3.30.565.10">
    <property type="entry name" value="Histidine kinase-like ATPase, C-terminal domain"/>
    <property type="match status" value="1"/>
</dbReference>
<evidence type="ECO:0000256" key="8">
    <source>
        <dbReference type="ARBA" id="ARBA00022777"/>
    </source>
</evidence>
<evidence type="ECO:0000256" key="3">
    <source>
        <dbReference type="ARBA" id="ARBA00012438"/>
    </source>
</evidence>
<keyword evidence="11" id="KW-0472">Membrane</keyword>
<protein>
    <recommendedName>
        <fullName evidence="3">histidine kinase</fullName>
        <ecNumber evidence="3">2.7.13.3</ecNumber>
    </recommendedName>
</protein>
<keyword evidence="6" id="KW-0812">Transmembrane</keyword>
<dbReference type="Pfam" id="PF01590">
    <property type="entry name" value="GAF"/>
    <property type="match status" value="1"/>
</dbReference>
<dbReference type="CDD" id="cd17546">
    <property type="entry name" value="REC_hyHK_CKI1_RcsC-like"/>
    <property type="match status" value="1"/>
</dbReference>
<dbReference type="SUPFAM" id="SSF55785">
    <property type="entry name" value="PYP-like sensor domain (PAS domain)"/>
    <property type="match status" value="1"/>
</dbReference>
<dbReference type="STRING" id="1499967.U27_03216"/>
<dbReference type="CDD" id="cd00082">
    <property type="entry name" value="HisKA"/>
    <property type="match status" value="1"/>
</dbReference>
<dbReference type="GO" id="GO:0000155">
    <property type="term" value="F:phosphorelay sensor kinase activity"/>
    <property type="evidence" value="ECO:0007669"/>
    <property type="project" value="InterPro"/>
</dbReference>
<dbReference type="Gene3D" id="1.10.287.130">
    <property type="match status" value="1"/>
</dbReference>
<evidence type="ECO:0000256" key="12">
    <source>
        <dbReference type="PROSITE-ProRule" id="PRU00169"/>
    </source>
</evidence>
<keyword evidence="18" id="KW-1185">Reference proteome</keyword>
<sequence>MYTGKQSIIKRRNGRNLQMTRHRQQKSAARKPDKQERKRLHADFELRIAAERTAQLEAVNQKLRDEIAARTQIETALQVSETRYRRLFETAQDGILILDADTGQITDVNPFLSDMLGYAPEEFVGKRLWEIGPFKDIEASRTAYAELQRTGYIRYEHLPLENRAGRRVDVEFVSNVYLVNQRPVIQCNIRDITERKRMENVRAFLAQCGMAPDEDFFQSLARYLAENLRMDYVCIDRLEGDLLTAQTVAIYFDGQFEDNAAYSLHDTPCGDVVSQTVCCFPEKVRQLFPRDVALQEMQAESYVGVTLWDHTGRPIGLIAVIGRQPLANPQQAETLLQFVAGRAAGELERIQAGAELRRATEAADEANRAKSDFLAHMSHELRTPLTGILGYAQILKRDTGLTEAQRAGLDIIERSGNHLLTLITEILDLAKIEARTVELHLTEVILPEFLQEITAMIQVPARQKGITFHCEPAPELPAIIIADAQRLRQVLLNLLNNAVKFTDQGRVTLRVKVKGERQKVQEEERQPEITLHPSPLTFCLSFEVEDTGPGIAAEHIENIFTPFRQVGNARHRGEGAGLGLAISQQLARLMGGVISVTSVPGQGSLFRLTLRLAAGMRASTPQCAVRTIPIGFKGTCKLLIVDDRAENRSVLHDMLRPLGFEIQEAATGQAGIARALTWRPTVILMDVMMPDMNGLDAVTRIREMNTGNSPVIIAVSADVSADTRRNSIEAGCDDFLPKPVQLDDALNILRTHLALDWIYAEKPVHPGMPVAAPPPIIPPPRSLAAELLHFAEIGDVLAIRTQCNELLHQHSYLYPFAAELKRLAQGIQMKEIRTFLAAYTSERLP</sequence>
<accession>A0A081BV99</accession>
<dbReference type="Gene3D" id="3.30.450.20">
    <property type="entry name" value="PAS domain"/>
    <property type="match status" value="1"/>
</dbReference>
<keyword evidence="5" id="KW-0808">Transferase</keyword>
<feature type="domain" description="Response regulatory" evidence="15">
    <location>
        <begin position="637"/>
        <end position="753"/>
    </location>
</feature>
<dbReference type="PANTHER" id="PTHR43047">
    <property type="entry name" value="TWO-COMPONENT HISTIDINE PROTEIN KINASE"/>
    <property type="match status" value="1"/>
</dbReference>
<dbReference type="InterPro" id="IPR000014">
    <property type="entry name" value="PAS"/>
</dbReference>
<feature type="region of interest" description="Disordered" evidence="13">
    <location>
        <begin position="1"/>
        <end position="37"/>
    </location>
</feature>
<reference evidence="17" key="1">
    <citation type="journal article" date="2015" name="PeerJ">
        <title>First genomic representation of candidate bacterial phylum KSB3 points to enhanced environmental sensing as a trigger of wastewater bulking.</title>
        <authorList>
            <person name="Sekiguchi Y."/>
            <person name="Ohashi A."/>
            <person name="Parks D.H."/>
            <person name="Yamauchi T."/>
            <person name="Tyson G.W."/>
            <person name="Hugenholtz P."/>
        </authorList>
    </citation>
    <scope>NUCLEOTIDE SEQUENCE [LARGE SCALE GENOMIC DNA]</scope>
</reference>
<evidence type="ECO:0000256" key="11">
    <source>
        <dbReference type="ARBA" id="ARBA00023136"/>
    </source>
</evidence>
<dbReference type="Pfam" id="PF02518">
    <property type="entry name" value="HATPase_c"/>
    <property type="match status" value="1"/>
</dbReference>
<dbReference type="EC" id="2.7.13.3" evidence="3"/>
<dbReference type="InterPro" id="IPR036097">
    <property type="entry name" value="HisK_dim/P_sf"/>
</dbReference>
<dbReference type="Gene3D" id="3.30.450.40">
    <property type="match status" value="1"/>
</dbReference>
<comment type="catalytic activity">
    <reaction evidence="1">
        <text>ATP + protein L-histidine = ADP + protein N-phospho-L-histidine.</text>
        <dbReference type="EC" id="2.7.13.3"/>
    </reaction>
</comment>
<dbReference type="SMART" id="SM00448">
    <property type="entry name" value="REC"/>
    <property type="match status" value="1"/>
</dbReference>